<name>A0A8X6TT92_NEPPI</name>
<reference evidence="2" key="1">
    <citation type="submission" date="2020-08" db="EMBL/GenBank/DDBJ databases">
        <title>Multicomponent nature underlies the extraordinary mechanical properties of spider dragline silk.</title>
        <authorList>
            <person name="Kono N."/>
            <person name="Nakamura H."/>
            <person name="Mori M."/>
            <person name="Yoshida Y."/>
            <person name="Ohtoshi R."/>
            <person name="Malay A.D."/>
            <person name="Moran D.A.P."/>
            <person name="Tomita M."/>
            <person name="Numata K."/>
            <person name="Arakawa K."/>
        </authorList>
    </citation>
    <scope>NUCLEOTIDE SEQUENCE</scope>
</reference>
<comment type="caution">
    <text evidence="2">The sequence shown here is derived from an EMBL/GenBank/DDBJ whole genome shotgun (WGS) entry which is preliminary data.</text>
</comment>
<keyword evidence="3" id="KW-1185">Reference proteome</keyword>
<feature type="region of interest" description="Disordered" evidence="1">
    <location>
        <begin position="95"/>
        <end position="117"/>
    </location>
</feature>
<evidence type="ECO:0000256" key="1">
    <source>
        <dbReference type="SAM" id="MobiDB-lite"/>
    </source>
</evidence>
<evidence type="ECO:0000313" key="2">
    <source>
        <dbReference type="EMBL" id="GFT53692.1"/>
    </source>
</evidence>
<organism evidence="2 3">
    <name type="scientific">Nephila pilipes</name>
    <name type="common">Giant wood spider</name>
    <name type="synonym">Nephila maculata</name>
    <dbReference type="NCBI Taxonomy" id="299642"/>
    <lineage>
        <taxon>Eukaryota</taxon>
        <taxon>Metazoa</taxon>
        <taxon>Ecdysozoa</taxon>
        <taxon>Arthropoda</taxon>
        <taxon>Chelicerata</taxon>
        <taxon>Arachnida</taxon>
        <taxon>Araneae</taxon>
        <taxon>Araneomorphae</taxon>
        <taxon>Entelegynae</taxon>
        <taxon>Araneoidea</taxon>
        <taxon>Nephilidae</taxon>
        <taxon>Nephila</taxon>
    </lineage>
</organism>
<feature type="non-terminal residue" evidence="2">
    <location>
        <position position="1"/>
    </location>
</feature>
<dbReference type="AlphaFoldDB" id="A0A8X6TT92"/>
<dbReference type="Proteomes" id="UP000887013">
    <property type="component" value="Unassembled WGS sequence"/>
</dbReference>
<proteinExistence type="predicted"/>
<gene>
    <name evidence="2" type="ORF">NPIL_695911</name>
</gene>
<dbReference type="EMBL" id="BMAW01066151">
    <property type="protein sequence ID" value="GFT53692.1"/>
    <property type="molecule type" value="Genomic_DNA"/>
</dbReference>
<sequence length="172" mass="18975">SQAKDSCVAVSVAYTGPDGNPSPRNESLGIPRLNFTASLQHALSYTTHRSVIRQHTAASDFISGNPLVEIKPNSRIERLLSDTKSWRHSLCSTPHVEREGRNERQTTHTLPSENNDKASCLDMEGGGEGTIRPSLQSVGHSALSTAFFPYTFFFFLSVDFGVIFETPDSERF</sequence>
<protein>
    <submittedName>
        <fullName evidence="2">Uncharacterized protein</fullName>
    </submittedName>
</protein>
<accession>A0A8X6TT92</accession>
<feature type="compositionally biased region" description="Basic and acidic residues" evidence="1">
    <location>
        <begin position="95"/>
        <end position="106"/>
    </location>
</feature>
<evidence type="ECO:0000313" key="3">
    <source>
        <dbReference type="Proteomes" id="UP000887013"/>
    </source>
</evidence>